<gene>
    <name evidence="2" type="ORF">ACFO3O_11325</name>
</gene>
<evidence type="ECO:0000256" key="1">
    <source>
        <dbReference type="SAM" id="SignalP"/>
    </source>
</evidence>
<name>A0ABV9HWH2_9FLAO</name>
<keyword evidence="3" id="KW-1185">Reference proteome</keyword>
<keyword evidence="1" id="KW-0732">Signal</keyword>
<dbReference type="RefSeq" id="WP_379978821.1">
    <property type="nucleotide sequence ID" value="NZ_JBHSFV010000006.1"/>
</dbReference>
<dbReference type="EMBL" id="JBHSFV010000006">
    <property type="protein sequence ID" value="MFC4634502.1"/>
    <property type="molecule type" value="Genomic_DNA"/>
</dbReference>
<feature type="chain" id="PRO_5045809913" description="Lipocalin-like domain-containing protein" evidence="1">
    <location>
        <begin position="21"/>
        <end position="184"/>
    </location>
</feature>
<dbReference type="Proteomes" id="UP001596043">
    <property type="component" value="Unassembled WGS sequence"/>
</dbReference>
<evidence type="ECO:0008006" key="4">
    <source>
        <dbReference type="Google" id="ProtNLM"/>
    </source>
</evidence>
<protein>
    <recommendedName>
        <fullName evidence="4">Lipocalin-like domain-containing protein</fullName>
    </recommendedName>
</protein>
<feature type="signal peptide" evidence="1">
    <location>
        <begin position="1"/>
        <end position="20"/>
    </location>
</feature>
<accession>A0ABV9HWH2</accession>
<evidence type="ECO:0000313" key="3">
    <source>
        <dbReference type="Proteomes" id="UP001596043"/>
    </source>
</evidence>
<comment type="caution">
    <text evidence="2">The sequence shown here is derived from an EMBL/GenBank/DDBJ whole genome shotgun (WGS) entry which is preliminary data.</text>
</comment>
<reference evidence="3" key="1">
    <citation type="journal article" date="2019" name="Int. J. Syst. Evol. Microbiol.">
        <title>The Global Catalogue of Microorganisms (GCM) 10K type strain sequencing project: providing services to taxonomists for standard genome sequencing and annotation.</title>
        <authorList>
            <consortium name="The Broad Institute Genomics Platform"/>
            <consortium name="The Broad Institute Genome Sequencing Center for Infectious Disease"/>
            <person name="Wu L."/>
            <person name="Ma J."/>
        </authorList>
    </citation>
    <scope>NUCLEOTIDE SEQUENCE [LARGE SCALE GENOMIC DNA]</scope>
    <source>
        <strain evidence="3">YJ-61-S</strain>
    </source>
</reference>
<sequence>MKKLLYIVAFVLIFSCESNDDTPENQLSALTTLESQDGLSYTESIDAWNALKTNNGTSYTYQTTVVSFTGFGSITELTISNNVVTSRIYQEFSTDQMTGERDIIDSFTETGSQLGTHPKGATPLTIDQLYTTCAADYLIVDETENTLYFQTATNGLMTLCGFFPNNCADDCFEGITISAFDWVN</sequence>
<proteinExistence type="predicted"/>
<organism evidence="2 3">
    <name type="scientific">Dokdonia ponticola</name>
    <dbReference type="NCBI Taxonomy" id="2041041"/>
    <lineage>
        <taxon>Bacteria</taxon>
        <taxon>Pseudomonadati</taxon>
        <taxon>Bacteroidota</taxon>
        <taxon>Flavobacteriia</taxon>
        <taxon>Flavobacteriales</taxon>
        <taxon>Flavobacteriaceae</taxon>
        <taxon>Dokdonia</taxon>
    </lineage>
</organism>
<evidence type="ECO:0000313" key="2">
    <source>
        <dbReference type="EMBL" id="MFC4634502.1"/>
    </source>
</evidence>
<dbReference type="PROSITE" id="PS51257">
    <property type="entry name" value="PROKAR_LIPOPROTEIN"/>
    <property type="match status" value="1"/>
</dbReference>